<keyword evidence="1" id="KW-0472">Membrane</keyword>
<evidence type="ECO:0008006" key="4">
    <source>
        <dbReference type="Google" id="ProtNLM"/>
    </source>
</evidence>
<accession>A0A5C8NGR5</accession>
<dbReference type="Proteomes" id="UP000321574">
    <property type="component" value="Unassembled WGS sequence"/>
</dbReference>
<organism evidence="2 3">
    <name type="scientific">Cerasibacillus terrae</name>
    <dbReference type="NCBI Taxonomy" id="2498845"/>
    <lineage>
        <taxon>Bacteria</taxon>
        <taxon>Bacillati</taxon>
        <taxon>Bacillota</taxon>
        <taxon>Bacilli</taxon>
        <taxon>Bacillales</taxon>
        <taxon>Bacillaceae</taxon>
        <taxon>Cerasibacillus</taxon>
    </lineage>
</organism>
<keyword evidence="1" id="KW-1133">Transmembrane helix</keyword>
<keyword evidence="1" id="KW-0812">Transmembrane</keyword>
<dbReference type="AlphaFoldDB" id="A0A5C8NGR5"/>
<proteinExistence type="predicted"/>
<reference evidence="2 3" key="1">
    <citation type="submission" date="2019-06" db="EMBL/GenBank/DDBJ databases">
        <title>Cerasibacillus sp. nov., isolated from maize field.</title>
        <authorList>
            <person name="Lin S.-Y."/>
            <person name="Tsai C.-F."/>
            <person name="Young C.-C."/>
        </authorList>
    </citation>
    <scope>NUCLEOTIDE SEQUENCE [LARGE SCALE GENOMIC DNA]</scope>
    <source>
        <strain evidence="2 3">CC-CFT480</strain>
    </source>
</reference>
<dbReference type="EMBL" id="VDUW01000015">
    <property type="protein sequence ID" value="TXL58151.1"/>
    <property type="molecule type" value="Genomic_DNA"/>
</dbReference>
<evidence type="ECO:0000313" key="2">
    <source>
        <dbReference type="EMBL" id="TXL58151.1"/>
    </source>
</evidence>
<name>A0A5C8NGR5_9BACI</name>
<keyword evidence="3" id="KW-1185">Reference proteome</keyword>
<dbReference type="RefSeq" id="WP_147670552.1">
    <property type="nucleotide sequence ID" value="NZ_VDUW01000015.1"/>
</dbReference>
<protein>
    <recommendedName>
        <fullName evidence="4">CcoQ/FixQ family Cbb3-type cytochrome c oxidase assembly chaperone</fullName>
    </recommendedName>
</protein>
<evidence type="ECO:0000313" key="3">
    <source>
        <dbReference type="Proteomes" id="UP000321574"/>
    </source>
</evidence>
<sequence length="64" mass="7637">MMEFLYFPNDKAEYIPAIIIFAVFFIAAVVTTVFFIKKSKKEEKTLQEKYEHVTFDDQNHTNQK</sequence>
<gene>
    <name evidence="2" type="ORF">FHP05_14400</name>
</gene>
<feature type="transmembrane region" description="Helical" evidence="1">
    <location>
        <begin position="14"/>
        <end position="36"/>
    </location>
</feature>
<comment type="caution">
    <text evidence="2">The sequence shown here is derived from an EMBL/GenBank/DDBJ whole genome shotgun (WGS) entry which is preliminary data.</text>
</comment>
<evidence type="ECO:0000256" key="1">
    <source>
        <dbReference type="SAM" id="Phobius"/>
    </source>
</evidence>